<gene>
    <name evidence="2" type="ORF">BJ980_001678</name>
</gene>
<dbReference type="EMBL" id="JACCAA010000001">
    <property type="protein sequence ID" value="NYG58755.1"/>
    <property type="molecule type" value="Genomic_DNA"/>
</dbReference>
<dbReference type="Gene3D" id="2.180.10.10">
    <property type="entry name" value="RHS repeat-associated core"/>
    <property type="match status" value="1"/>
</dbReference>
<dbReference type="InterPro" id="IPR050708">
    <property type="entry name" value="T6SS_VgrG/RHS"/>
</dbReference>
<evidence type="ECO:0000256" key="1">
    <source>
        <dbReference type="SAM" id="MobiDB-lite"/>
    </source>
</evidence>
<reference evidence="2 3" key="1">
    <citation type="submission" date="2020-07" db="EMBL/GenBank/DDBJ databases">
        <title>Sequencing the genomes of 1000 actinobacteria strains.</title>
        <authorList>
            <person name="Klenk H.-P."/>
        </authorList>
    </citation>
    <scope>NUCLEOTIDE SEQUENCE [LARGE SCALE GENOMIC DNA]</scope>
    <source>
        <strain evidence="2 3">DSM 23819</strain>
    </source>
</reference>
<feature type="region of interest" description="Disordered" evidence="1">
    <location>
        <begin position="200"/>
        <end position="226"/>
    </location>
</feature>
<feature type="region of interest" description="Disordered" evidence="1">
    <location>
        <begin position="449"/>
        <end position="525"/>
    </location>
</feature>
<dbReference type="AlphaFoldDB" id="A0A7Y9UVS7"/>
<proteinExistence type="predicted"/>
<comment type="caution">
    <text evidence="2">The sequence shown here is derived from an EMBL/GenBank/DDBJ whole genome shotgun (WGS) entry which is preliminary data.</text>
</comment>
<keyword evidence="3" id="KW-1185">Reference proteome</keyword>
<organism evidence="2 3">
    <name type="scientific">Nocardioides daedukensis</name>
    <dbReference type="NCBI Taxonomy" id="634462"/>
    <lineage>
        <taxon>Bacteria</taxon>
        <taxon>Bacillati</taxon>
        <taxon>Actinomycetota</taxon>
        <taxon>Actinomycetes</taxon>
        <taxon>Propionibacteriales</taxon>
        <taxon>Nocardioidaceae</taxon>
        <taxon>Nocardioides</taxon>
    </lineage>
</organism>
<feature type="region of interest" description="Disordered" evidence="1">
    <location>
        <begin position="374"/>
        <end position="404"/>
    </location>
</feature>
<dbReference type="RefSeq" id="WP_179501886.1">
    <property type="nucleotide sequence ID" value="NZ_JACCAA010000001.1"/>
</dbReference>
<protein>
    <submittedName>
        <fullName evidence="2">RHS repeat-associated protein</fullName>
    </submittedName>
</protein>
<accession>A0A7Y9UVS7</accession>
<sequence>MTGVAASAAALTTASVARLATNSHDLNHQPGWRIATTDQAGSSWACARHTGDDAFGRPWACGSAYALTGLAFGNDGYDDPARTVPARRTGRIVRARAFRVNEDSSHVRAGGVGAKTTAKACSFAGTIVVLIADGTKKPIEEIVVRDHDVTCHRYDDHQRLAATWTPSTGDCATNPSQAGLGGPAPQWQGWTFNDRGLRATQSTTTPTTQSSETYTYPAVSDPHPNSVTTITTTGTAAGTRNYAYDESGNTTTRPDTTPGGAAQDLDWNAEGKLSQLVTERDGASATTTYLYGADGELLLQSNDTETVLFAAETEIHTDNDTGDLSAQRHYALPGGVSGVRASDTQLDFLLTNPAGTGTIALDGATLTPERNYTSPYGEQRGTKPPAWPTTRGFLGKPEDTDTGLTSVGARQYDPTTGRFISVDPLMDTGSPSQLLGYAYANNNPNTFTDPSGLYPIEPERTGNTNIHRVDNPAGQSNTPRPGSGSTMKPGRNTANPGQAMDASVSSGRSGPPTHCGKNGSVRNSV</sequence>
<name>A0A7Y9UVS7_9ACTN</name>
<evidence type="ECO:0000313" key="3">
    <source>
        <dbReference type="Proteomes" id="UP000540656"/>
    </source>
</evidence>
<evidence type="ECO:0000313" key="2">
    <source>
        <dbReference type="EMBL" id="NYG58755.1"/>
    </source>
</evidence>
<dbReference type="PANTHER" id="PTHR32305:SF17">
    <property type="entry name" value="TRNA NUCLEASE WAPA"/>
    <property type="match status" value="1"/>
</dbReference>
<feature type="region of interest" description="Disordered" evidence="1">
    <location>
        <begin position="240"/>
        <end position="263"/>
    </location>
</feature>
<dbReference type="PANTHER" id="PTHR32305">
    <property type="match status" value="1"/>
</dbReference>
<feature type="compositionally biased region" description="Low complexity" evidence="1">
    <location>
        <begin position="200"/>
        <end position="217"/>
    </location>
</feature>
<dbReference type="Proteomes" id="UP000540656">
    <property type="component" value="Unassembled WGS sequence"/>
</dbReference>
<dbReference type="InterPro" id="IPR022385">
    <property type="entry name" value="Rhs_assc_core"/>
</dbReference>
<feature type="compositionally biased region" description="Polar residues" evidence="1">
    <location>
        <begin position="473"/>
        <end position="496"/>
    </location>
</feature>
<dbReference type="NCBIfam" id="TIGR03696">
    <property type="entry name" value="Rhs_assc_core"/>
    <property type="match status" value="1"/>
</dbReference>